<dbReference type="EMBL" id="HBUF01129627">
    <property type="protein sequence ID" value="CAG6643886.1"/>
    <property type="molecule type" value="Transcribed_RNA"/>
</dbReference>
<dbReference type="AlphaFoldDB" id="A0A8D8R6T9"/>
<reference evidence="2" key="1">
    <citation type="submission" date="2021-05" db="EMBL/GenBank/DDBJ databases">
        <authorList>
            <person name="Alioto T."/>
            <person name="Alioto T."/>
            <person name="Gomez Garrido J."/>
        </authorList>
    </citation>
    <scope>NUCLEOTIDE SEQUENCE</scope>
</reference>
<organism evidence="2">
    <name type="scientific">Cacopsylla melanoneura</name>
    <dbReference type="NCBI Taxonomy" id="428564"/>
    <lineage>
        <taxon>Eukaryota</taxon>
        <taxon>Metazoa</taxon>
        <taxon>Ecdysozoa</taxon>
        <taxon>Arthropoda</taxon>
        <taxon>Hexapoda</taxon>
        <taxon>Insecta</taxon>
        <taxon>Pterygota</taxon>
        <taxon>Neoptera</taxon>
        <taxon>Paraneoptera</taxon>
        <taxon>Hemiptera</taxon>
        <taxon>Sternorrhyncha</taxon>
        <taxon>Psylloidea</taxon>
        <taxon>Psyllidae</taxon>
        <taxon>Psyllinae</taxon>
        <taxon>Cacopsylla</taxon>
    </lineage>
</organism>
<protein>
    <submittedName>
        <fullName evidence="2">Uncharacterized protein</fullName>
    </submittedName>
</protein>
<evidence type="ECO:0000313" key="2">
    <source>
        <dbReference type="EMBL" id="CAG6643886.1"/>
    </source>
</evidence>
<keyword evidence="1" id="KW-1133">Transmembrane helix</keyword>
<feature type="transmembrane region" description="Helical" evidence="1">
    <location>
        <begin position="15"/>
        <end position="38"/>
    </location>
</feature>
<evidence type="ECO:0000256" key="1">
    <source>
        <dbReference type="SAM" id="Phobius"/>
    </source>
</evidence>
<proteinExistence type="predicted"/>
<keyword evidence="1" id="KW-0472">Membrane</keyword>
<accession>A0A8D8R6T9</accession>
<keyword evidence="1" id="KW-0812">Transmembrane</keyword>
<sequence>MKILKFHHRIIKLEIVFVSFYLFLLPAFSGFLQINIYLRFFGFLEKKICVDLFPSSNSGCFKCIRLIDVEKIRNLGNIILGKSFCPLNQKYLVTYLLILNPQALKKCNCT</sequence>
<name>A0A8D8R6T9_9HEMI</name>